<dbReference type="GO" id="GO:0008881">
    <property type="term" value="F:glutamate racemase activity"/>
    <property type="evidence" value="ECO:0007669"/>
    <property type="project" value="UniProtKB-UniRule"/>
</dbReference>
<dbReference type="EMBL" id="CP002189">
    <property type="protein sequence ID" value="ADV33970.1"/>
    <property type="molecule type" value="Genomic_DNA"/>
</dbReference>
<sequence length="281" mass="32433">MMSNQDIIYRYSTVLILDSGVGGLFFYETVRRIVPFVNYLYLIDNKCFPYGNCSEKFIIQRVILIIERICRFLKFDLVVIACNTISVVALSILQINFRFPIIGVVPEIQLACQCTKNGVVGILGTCRTVNNKYIFNSIKRFAYKKNIVLLGTSRLVELAESKVYGNLVSKLELIDILNPWLNLKKIPDTIVLGCTHFSWLKSELQSVLPVDSCLIDSSNRLINHIKYLLNSRCLKKKNKCYFDVLLYQNKAYYTMHTADIVKLRSILLFNYNFFSLEMLPI</sequence>
<dbReference type="InterPro" id="IPR033134">
    <property type="entry name" value="Asp/Glu_racemase_AS_2"/>
</dbReference>
<keyword evidence="3 7" id="KW-0133">Cell shape</keyword>
<evidence type="ECO:0000256" key="4">
    <source>
        <dbReference type="ARBA" id="ARBA00022984"/>
    </source>
</evidence>
<reference evidence="9 10" key="1">
    <citation type="journal article" date="2010" name="BMC Genomics">
        <title>Unprecedented loss of ammonia assimilation capability in a urease-encoding bacterial mutualist.</title>
        <authorList>
            <person name="Williams L.E."/>
            <person name="Wernegreen J.J."/>
        </authorList>
    </citation>
    <scope>NUCLEOTIDE SEQUENCE [LARGE SCALE GENOMIC DNA]</scope>
    <source>
        <strain evidence="9 10">BVAF</strain>
    </source>
</reference>
<keyword evidence="8" id="KW-0812">Transmembrane</keyword>
<dbReference type="GO" id="GO:0008360">
    <property type="term" value="P:regulation of cell shape"/>
    <property type="evidence" value="ECO:0007669"/>
    <property type="project" value="UniProtKB-KW"/>
</dbReference>
<dbReference type="PANTHER" id="PTHR21198:SF2">
    <property type="entry name" value="GLUTAMATE RACEMASE"/>
    <property type="match status" value="1"/>
</dbReference>
<dbReference type="GO" id="GO:0071555">
    <property type="term" value="P:cell wall organization"/>
    <property type="evidence" value="ECO:0007669"/>
    <property type="project" value="UniProtKB-KW"/>
</dbReference>
<feature type="transmembrane region" description="Helical" evidence="8">
    <location>
        <begin position="7"/>
        <end position="27"/>
    </location>
</feature>
<feature type="binding site" evidence="7">
    <location>
        <begin position="83"/>
        <end position="84"/>
    </location>
    <ligand>
        <name>substrate</name>
    </ligand>
</feature>
<dbReference type="PROSITE" id="PS00924">
    <property type="entry name" value="ASP_GLU_RACEMASE_2"/>
    <property type="match status" value="1"/>
</dbReference>
<keyword evidence="10" id="KW-1185">Reference proteome</keyword>
<dbReference type="PANTHER" id="PTHR21198">
    <property type="entry name" value="GLUTAMATE RACEMASE"/>
    <property type="match status" value="1"/>
</dbReference>
<evidence type="ECO:0000256" key="1">
    <source>
        <dbReference type="ARBA" id="ARBA00001602"/>
    </source>
</evidence>
<keyword evidence="8" id="KW-0472">Membrane</keyword>
<comment type="catalytic activity">
    <reaction evidence="1 7">
        <text>L-glutamate = D-glutamate</text>
        <dbReference type="Rhea" id="RHEA:12813"/>
        <dbReference type="ChEBI" id="CHEBI:29985"/>
        <dbReference type="ChEBI" id="CHEBI:29986"/>
        <dbReference type="EC" id="5.1.1.3"/>
    </reaction>
</comment>
<comment type="function">
    <text evidence="7">Provides the (R)-glutamate required for cell wall biosynthesis.</text>
</comment>
<dbReference type="NCBIfam" id="TIGR00067">
    <property type="entry name" value="glut_race"/>
    <property type="match status" value="1"/>
</dbReference>
<gene>
    <name evidence="7 9" type="primary">murI</name>
    <name evidence="9" type="ordered locus">BVAF_599</name>
</gene>
<dbReference type="InterPro" id="IPR004391">
    <property type="entry name" value="Glu_race"/>
</dbReference>
<feature type="binding site" evidence="7">
    <location>
        <begin position="18"/>
        <end position="19"/>
    </location>
    <ligand>
        <name>substrate</name>
    </ligand>
</feature>
<comment type="pathway">
    <text evidence="7">Cell wall biogenesis; peptidoglycan biosynthesis.</text>
</comment>
<evidence type="ECO:0000256" key="2">
    <source>
        <dbReference type="ARBA" id="ARBA00013090"/>
    </source>
</evidence>
<dbReference type="AlphaFoldDB" id="E8Q6K1"/>
<keyword evidence="8" id="KW-1133">Transmembrane helix</keyword>
<evidence type="ECO:0000256" key="3">
    <source>
        <dbReference type="ARBA" id="ARBA00022960"/>
    </source>
</evidence>
<feature type="binding site" evidence="7">
    <location>
        <begin position="50"/>
        <end position="51"/>
    </location>
    <ligand>
        <name>substrate</name>
    </ligand>
</feature>
<evidence type="ECO:0000313" key="9">
    <source>
        <dbReference type="EMBL" id="ADV33970.1"/>
    </source>
</evidence>
<evidence type="ECO:0000313" key="10">
    <source>
        <dbReference type="Proteomes" id="UP000007464"/>
    </source>
</evidence>
<dbReference type="Gene3D" id="3.40.50.1860">
    <property type="match status" value="2"/>
</dbReference>
<dbReference type="RefSeq" id="WP_013516895.1">
    <property type="nucleotide sequence ID" value="NC_014909.2"/>
</dbReference>
<organism evidence="9 10">
    <name type="scientific">Blochmanniella vafra (strain BVAF)</name>
    <dbReference type="NCBI Taxonomy" id="859654"/>
    <lineage>
        <taxon>Bacteria</taxon>
        <taxon>Pseudomonadati</taxon>
        <taxon>Pseudomonadota</taxon>
        <taxon>Gammaproteobacteria</taxon>
        <taxon>Enterobacterales</taxon>
        <taxon>Enterobacteriaceae</taxon>
        <taxon>ant endosymbionts</taxon>
        <taxon>Candidatus Blochmanniella</taxon>
    </lineage>
</organism>
<protein>
    <recommendedName>
        <fullName evidence="2 7">Glutamate racemase</fullName>
        <ecNumber evidence="2 7">5.1.1.3</ecNumber>
    </recommendedName>
</protein>
<dbReference type="Pfam" id="PF01177">
    <property type="entry name" value="Asp_Glu_race"/>
    <property type="match status" value="1"/>
</dbReference>
<keyword evidence="6 7" id="KW-0961">Cell wall biogenesis/degradation</keyword>
<keyword evidence="5 7" id="KW-0413">Isomerase</keyword>
<dbReference type="EC" id="5.1.1.3" evidence="2 7"/>
<accession>E8Q6K1</accession>
<evidence type="ECO:0000256" key="6">
    <source>
        <dbReference type="ARBA" id="ARBA00023316"/>
    </source>
</evidence>
<dbReference type="HOGENOM" id="CLU_052344_2_0_6"/>
<dbReference type="InterPro" id="IPR001920">
    <property type="entry name" value="Asp/Glu_race"/>
</dbReference>
<keyword evidence="4 7" id="KW-0573">Peptidoglycan synthesis</keyword>
<evidence type="ECO:0000256" key="8">
    <source>
        <dbReference type="SAM" id="Phobius"/>
    </source>
</evidence>
<proteinExistence type="inferred from homology"/>
<evidence type="ECO:0000256" key="5">
    <source>
        <dbReference type="ARBA" id="ARBA00023235"/>
    </source>
</evidence>
<dbReference type="KEGG" id="bva:BVAF_599"/>
<feature type="binding site" evidence="7">
    <location>
        <begin position="195"/>
        <end position="196"/>
    </location>
    <ligand>
        <name>substrate</name>
    </ligand>
</feature>
<feature type="active site" description="Proton donor/acceptor" evidence="7">
    <location>
        <position position="82"/>
    </location>
</feature>
<feature type="active site" description="Proton donor/acceptor" evidence="7">
    <location>
        <position position="194"/>
    </location>
</feature>
<name>E8Q6K1_BLOVB</name>
<dbReference type="SUPFAM" id="SSF53681">
    <property type="entry name" value="Aspartate/glutamate racemase"/>
    <property type="match status" value="2"/>
</dbReference>
<dbReference type="UniPathway" id="UPA00219"/>
<comment type="similarity">
    <text evidence="7">Belongs to the aspartate/glutamate racemases family.</text>
</comment>
<dbReference type="STRING" id="859654.BVAF_599"/>
<dbReference type="InterPro" id="IPR015942">
    <property type="entry name" value="Asp/Glu/hydantoin_racemase"/>
</dbReference>
<evidence type="ECO:0000256" key="7">
    <source>
        <dbReference type="HAMAP-Rule" id="MF_00258"/>
    </source>
</evidence>
<dbReference type="GO" id="GO:0009252">
    <property type="term" value="P:peptidoglycan biosynthetic process"/>
    <property type="evidence" value="ECO:0007669"/>
    <property type="project" value="UniProtKB-UniRule"/>
</dbReference>
<dbReference type="HAMAP" id="MF_00258">
    <property type="entry name" value="Glu_racemase"/>
    <property type="match status" value="1"/>
</dbReference>
<dbReference type="Proteomes" id="UP000007464">
    <property type="component" value="Chromosome"/>
</dbReference>